<keyword evidence="4" id="KW-1185">Reference proteome</keyword>
<reference evidence="3 4" key="1">
    <citation type="submission" date="2016-10" db="EMBL/GenBank/DDBJ databases">
        <authorList>
            <person name="de Groot N.N."/>
        </authorList>
    </citation>
    <scope>NUCLEOTIDE SEQUENCE [LARGE SCALE GENOMIC DNA]</scope>
    <source>
        <strain evidence="3 4">DSM 16981</strain>
    </source>
</reference>
<dbReference type="PANTHER" id="PTHR35848:SF6">
    <property type="entry name" value="CUPIN TYPE-2 DOMAIN-CONTAINING PROTEIN"/>
    <property type="match status" value="1"/>
</dbReference>
<dbReference type="SUPFAM" id="SSF51182">
    <property type="entry name" value="RmlC-like cupins"/>
    <property type="match status" value="1"/>
</dbReference>
<dbReference type="InterPro" id="IPR014710">
    <property type="entry name" value="RmlC-like_jellyroll"/>
</dbReference>
<name>A0A1G9ZCT1_9FIRM</name>
<dbReference type="EMBL" id="FNHQ01000029">
    <property type="protein sequence ID" value="SDN18907.1"/>
    <property type="molecule type" value="Genomic_DNA"/>
</dbReference>
<dbReference type="OrthoDB" id="9797047at2"/>
<evidence type="ECO:0000313" key="4">
    <source>
        <dbReference type="Proteomes" id="UP000199309"/>
    </source>
</evidence>
<dbReference type="Proteomes" id="UP000199309">
    <property type="component" value="Unassembled WGS sequence"/>
</dbReference>
<dbReference type="InterPro" id="IPR013096">
    <property type="entry name" value="Cupin_2"/>
</dbReference>
<evidence type="ECO:0000259" key="2">
    <source>
        <dbReference type="Pfam" id="PF07883"/>
    </source>
</evidence>
<dbReference type="InterPro" id="IPR051610">
    <property type="entry name" value="GPI/OXD"/>
</dbReference>
<dbReference type="AlphaFoldDB" id="A0A1G9ZCT1"/>
<dbReference type="RefSeq" id="WP_091652031.1">
    <property type="nucleotide sequence ID" value="NZ_FNHQ01000029.1"/>
</dbReference>
<dbReference type="Pfam" id="PF07883">
    <property type="entry name" value="Cupin_2"/>
    <property type="match status" value="1"/>
</dbReference>
<dbReference type="Gene3D" id="2.60.120.10">
    <property type="entry name" value="Jelly Rolls"/>
    <property type="match status" value="1"/>
</dbReference>
<dbReference type="GO" id="GO:0046872">
    <property type="term" value="F:metal ion binding"/>
    <property type="evidence" value="ECO:0007669"/>
    <property type="project" value="UniProtKB-KW"/>
</dbReference>
<dbReference type="CDD" id="cd02221">
    <property type="entry name" value="cupin_TM1287-like"/>
    <property type="match status" value="1"/>
</dbReference>
<dbReference type="STRING" id="349095.SAMN05660299_02286"/>
<protein>
    <submittedName>
        <fullName evidence="3">Cupin domain-containing protein</fullName>
    </submittedName>
</protein>
<organism evidence="3 4">
    <name type="scientific">Megasphaera paucivorans</name>
    <dbReference type="NCBI Taxonomy" id="349095"/>
    <lineage>
        <taxon>Bacteria</taxon>
        <taxon>Bacillati</taxon>
        <taxon>Bacillota</taxon>
        <taxon>Negativicutes</taxon>
        <taxon>Veillonellales</taxon>
        <taxon>Veillonellaceae</taxon>
        <taxon>Megasphaera</taxon>
    </lineage>
</organism>
<dbReference type="PANTHER" id="PTHR35848">
    <property type="entry name" value="OXALATE-BINDING PROTEIN"/>
    <property type="match status" value="1"/>
</dbReference>
<accession>A0A1G9ZCT1</accession>
<dbReference type="InterPro" id="IPR011051">
    <property type="entry name" value="RmlC_Cupin_sf"/>
</dbReference>
<proteinExistence type="predicted"/>
<evidence type="ECO:0000313" key="3">
    <source>
        <dbReference type="EMBL" id="SDN18907.1"/>
    </source>
</evidence>
<sequence>MEIVKKEHFFDGAGHVIFKHLLTNEQLNEKCRVYAEVTLEPGCEIGYHVHHGDAETFYILSGEGEFNDNGTVRIIKKGDVTYTPSNVGHSLINKGSANLVLMALIIYD</sequence>
<evidence type="ECO:0000256" key="1">
    <source>
        <dbReference type="ARBA" id="ARBA00022723"/>
    </source>
</evidence>
<gene>
    <name evidence="3" type="ORF">SAMN05660299_02286</name>
</gene>
<keyword evidence="1" id="KW-0479">Metal-binding</keyword>
<feature type="domain" description="Cupin type-2" evidence="2">
    <location>
        <begin position="36"/>
        <end position="103"/>
    </location>
</feature>